<evidence type="ECO:0000256" key="5">
    <source>
        <dbReference type="ARBA" id="ARBA00023136"/>
    </source>
</evidence>
<evidence type="ECO:0000256" key="3">
    <source>
        <dbReference type="ARBA" id="ARBA00022729"/>
    </source>
</evidence>
<evidence type="ECO:0000256" key="4">
    <source>
        <dbReference type="ARBA" id="ARBA00022989"/>
    </source>
</evidence>
<dbReference type="GO" id="GO:0016020">
    <property type="term" value="C:membrane"/>
    <property type="evidence" value="ECO:0007669"/>
    <property type="project" value="UniProtKB-SubCell"/>
</dbReference>
<organism evidence="8 9">
    <name type="scientific">Gimesia algae</name>
    <dbReference type="NCBI Taxonomy" id="2527971"/>
    <lineage>
        <taxon>Bacteria</taxon>
        <taxon>Pseudomonadati</taxon>
        <taxon>Planctomycetota</taxon>
        <taxon>Planctomycetia</taxon>
        <taxon>Planctomycetales</taxon>
        <taxon>Planctomycetaceae</taxon>
        <taxon>Gimesia</taxon>
    </lineage>
</organism>
<dbReference type="SUPFAM" id="SSF52047">
    <property type="entry name" value="RNI-like"/>
    <property type="match status" value="1"/>
</dbReference>
<dbReference type="KEGG" id="gax:Pan161_46300"/>
<keyword evidence="2 7" id="KW-0812">Transmembrane</keyword>
<evidence type="ECO:0000313" key="9">
    <source>
        <dbReference type="Proteomes" id="UP000316855"/>
    </source>
</evidence>
<protein>
    <submittedName>
        <fullName evidence="8">Leucine Rich repeats (2 copies)</fullName>
    </submittedName>
</protein>
<dbReference type="InterPro" id="IPR046956">
    <property type="entry name" value="RLP23-like"/>
</dbReference>
<dbReference type="RefSeq" id="WP_145230983.1">
    <property type="nucleotide sequence ID" value="NZ_CP036343.1"/>
</dbReference>
<sequence length="424" mass="48216">MQFSRIGKWLLIPVLTAYVLWLIMYSEKQKIEFAKQRLRSQGLYIQEIYRFHPIRESTFKLEYVFDTEALSISQINSSDSRRASEFIEDLKKLAPSIRSVDIEGAVFTDQDVIALGQMPKLGYVSLNGSELTDSGIEALSKIKELGTLAIYDLQLPDSKVIWLQNCTELWKLTLHNCELSPETYQQLAALEQLEKLNLLNSNIRSSDLQSLANLSSLDELILEGTRVDDQAGPYLNRLKTLQRLDLGRTKVGAEVCKQLSKINLKELILRKTPVDDRAAPYLKNMKAIQRLNLSRTNVGDEVCLQVAKIDSLISLNLNQTPITDSGVQALLQGCLNVKGLYLDRCQISSNAFSASKQWPANLIGLTLKGTNLSGPEFLQIYRDHDSLIWTSFDWEDDTDLTYQKYLKMERSRILSVRKNEKENS</sequence>
<dbReference type="Gene3D" id="3.80.10.10">
    <property type="entry name" value="Ribonuclease Inhibitor"/>
    <property type="match status" value="1"/>
</dbReference>
<name>A0A517VIX1_9PLAN</name>
<reference evidence="8 9" key="1">
    <citation type="submission" date="2019-02" db="EMBL/GenBank/DDBJ databases">
        <title>Deep-cultivation of Planctomycetes and their phenomic and genomic characterization uncovers novel biology.</title>
        <authorList>
            <person name="Wiegand S."/>
            <person name="Jogler M."/>
            <person name="Boedeker C."/>
            <person name="Pinto D."/>
            <person name="Vollmers J."/>
            <person name="Rivas-Marin E."/>
            <person name="Kohn T."/>
            <person name="Peeters S.H."/>
            <person name="Heuer A."/>
            <person name="Rast P."/>
            <person name="Oberbeckmann S."/>
            <person name="Bunk B."/>
            <person name="Jeske O."/>
            <person name="Meyerdierks A."/>
            <person name="Storesund J.E."/>
            <person name="Kallscheuer N."/>
            <person name="Luecker S."/>
            <person name="Lage O.M."/>
            <person name="Pohl T."/>
            <person name="Merkel B.J."/>
            <person name="Hornburger P."/>
            <person name="Mueller R.-W."/>
            <person name="Bruemmer F."/>
            <person name="Labrenz M."/>
            <person name="Spormann A.M."/>
            <person name="Op den Camp H."/>
            <person name="Overmann J."/>
            <person name="Amann R."/>
            <person name="Jetten M.S.M."/>
            <person name="Mascher T."/>
            <person name="Medema M.H."/>
            <person name="Devos D.P."/>
            <person name="Kaster A.-K."/>
            <person name="Ovreas L."/>
            <person name="Rohde M."/>
            <person name="Galperin M.Y."/>
            <person name="Jogler C."/>
        </authorList>
    </citation>
    <scope>NUCLEOTIDE SEQUENCE [LARGE SCALE GENOMIC DNA]</scope>
    <source>
        <strain evidence="8 9">Pan161</strain>
    </source>
</reference>
<keyword evidence="4 7" id="KW-1133">Transmembrane helix</keyword>
<dbReference type="PANTHER" id="PTHR48063">
    <property type="entry name" value="LRR RECEPTOR-LIKE KINASE"/>
    <property type="match status" value="1"/>
</dbReference>
<keyword evidence="5 7" id="KW-0472">Membrane</keyword>
<dbReference type="AlphaFoldDB" id="A0A517VIX1"/>
<evidence type="ECO:0000256" key="2">
    <source>
        <dbReference type="ARBA" id="ARBA00022692"/>
    </source>
</evidence>
<feature type="transmembrane region" description="Helical" evidence="7">
    <location>
        <begin position="6"/>
        <end position="25"/>
    </location>
</feature>
<accession>A0A517VIX1</accession>
<gene>
    <name evidence="8" type="ORF">Pan161_46300</name>
</gene>
<keyword evidence="6" id="KW-0325">Glycoprotein</keyword>
<dbReference type="InterPro" id="IPR001611">
    <property type="entry name" value="Leu-rich_rpt"/>
</dbReference>
<dbReference type="Pfam" id="PF13516">
    <property type="entry name" value="LRR_6"/>
    <property type="match status" value="1"/>
</dbReference>
<evidence type="ECO:0000256" key="1">
    <source>
        <dbReference type="ARBA" id="ARBA00004370"/>
    </source>
</evidence>
<dbReference type="OrthoDB" id="232968at2"/>
<comment type="subcellular location">
    <subcellularLocation>
        <location evidence="1">Membrane</location>
    </subcellularLocation>
</comment>
<evidence type="ECO:0000256" key="6">
    <source>
        <dbReference type="ARBA" id="ARBA00023180"/>
    </source>
</evidence>
<proteinExistence type="predicted"/>
<keyword evidence="3" id="KW-0732">Signal</keyword>
<evidence type="ECO:0000256" key="7">
    <source>
        <dbReference type="SAM" id="Phobius"/>
    </source>
</evidence>
<dbReference type="Proteomes" id="UP000316855">
    <property type="component" value="Chromosome"/>
</dbReference>
<dbReference type="InterPro" id="IPR032675">
    <property type="entry name" value="LRR_dom_sf"/>
</dbReference>
<evidence type="ECO:0000313" key="8">
    <source>
        <dbReference type="EMBL" id="QDT92958.1"/>
    </source>
</evidence>
<dbReference type="EMBL" id="CP036343">
    <property type="protein sequence ID" value="QDT92958.1"/>
    <property type="molecule type" value="Genomic_DNA"/>
</dbReference>
<keyword evidence="9" id="KW-1185">Reference proteome</keyword>